<proteinExistence type="predicted"/>
<dbReference type="RefSeq" id="XP_003286431.1">
    <property type="nucleotide sequence ID" value="XM_003286383.1"/>
</dbReference>
<dbReference type="KEGG" id="dpp:DICPUDRAFT_94163"/>
<organism evidence="1 2">
    <name type="scientific">Dictyostelium purpureum</name>
    <name type="common">Slime mold</name>
    <dbReference type="NCBI Taxonomy" id="5786"/>
    <lineage>
        <taxon>Eukaryota</taxon>
        <taxon>Amoebozoa</taxon>
        <taxon>Evosea</taxon>
        <taxon>Eumycetozoa</taxon>
        <taxon>Dictyostelia</taxon>
        <taxon>Dictyosteliales</taxon>
        <taxon>Dictyosteliaceae</taxon>
        <taxon>Dictyostelium</taxon>
    </lineage>
</organism>
<evidence type="ECO:0000313" key="2">
    <source>
        <dbReference type="Proteomes" id="UP000001064"/>
    </source>
</evidence>
<gene>
    <name evidence="1" type="ORF">DICPUDRAFT_94163</name>
</gene>
<dbReference type="VEuPathDB" id="AmoebaDB:DICPUDRAFT_94163"/>
<name>F0ZG84_DICPU</name>
<dbReference type="AlphaFoldDB" id="F0ZG84"/>
<accession>F0ZG84</accession>
<dbReference type="Proteomes" id="UP000001064">
    <property type="component" value="Unassembled WGS sequence"/>
</dbReference>
<dbReference type="GeneID" id="10503825"/>
<reference evidence="2" key="1">
    <citation type="journal article" date="2011" name="Genome Biol.">
        <title>Comparative genomics of the social amoebae Dictyostelium discoideum and Dictyostelium purpureum.</title>
        <authorList>
            <consortium name="US DOE Joint Genome Institute (JGI-PGF)"/>
            <person name="Sucgang R."/>
            <person name="Kuo A."/>
            <person name="Tian X."/>
            <person name="Salerno W."/>
            <person name="Parikh A."/>
            <person name="Feasley C.L."/>
            <person name="Dalin E."/>
            <person name="Tu H."/>
            <person name="Huang E."/>
            <person name="Barry K."/>
            <person name="Lindquist E."/>
            <person name="Shapiro H."/>
            <person name="Bruce D."/>
            <person name="Schmutz J."/>
            <person name="Salamov A."/>
            <person name="Fey P."/>
            <person name="Gaudet P."/>
            <person name="Anjard C."/>
            <person name="Babu M.M."/>
            <person name="Basu S."/>
            <person name="Bushmanova Y."/>
            <person name="van der Wel H."/>
            <person name="Katoh-Kurasawa M."/>
            <person name="Dinh C."/>
            <person name="Coutinho P.M."/>
            <person name="Saito T."/>
            <person name="Elias M."/>
            <person name="Schaap P."/>
            <person name="Kay R.R."/>
            <person name="Henrissat B."/>
            <person name="Eichinger L."/>
            <person name="Rivero F."/>
            <person name="Putnam N.H."/>
            <person name="West C.M."/>
            <person name="Loomis W.F."/>
            <person name="Chisholm R.L."/>
            <person name="Shaulsky G."/>
            <person name="Strassmann J.E."/>
            <person name="Queller D.C."/>
            <person name="Kuspa A."/>
            <person name="Grigoriev I.V."/>
        </authorList>
    </citation>
    <scope>NUCLEOTIDE SEQUENCE [LARGE SCALE GENOMIC DNA]</scope>
    <source>
        <strain evidence="2">QSDP1</strain>
    </source>
</reference>
<sequence length="217" mass="25854">MIKIIDNMVSKKQSLVSTHNNNRIKSYNKRSSSSSISNIKKTANYSLPIYIQRFVISLLFNDSKTTQYTKLSISLISKKFLELSIQEMNHSTTVPISISYRYNFNSNLSLLKSNVKYLNYSFTYKKKYRHYFYHDYDERLNEELELININYSELEILDLRKCEINSIHFNIFSTKDKYINLKQLLLSVPKNNKIINEKQKELNEINKRISIKYINEK</sequence>
<keyword evidence="2" id="KW-1185">Reference proteome</keyword>
<dbReference type="EMBL" id="GL871009">
    <property type="protein sequence ID" value="EGC37074.1"/>
    <property type="molecule type" value="Genomic_DNA"/>
</dbReference>
<evidence type="ECO:0000313" key="1">
    <source>
        <dbReference type="EMBL" id="EGC37074.1"/>
    </source>
</evidence>
<dbReference type="InParanoid" id="F0ZG84"/>
<protein>
    <submittedName>
        <fullName evidence="1">Expressed protein</fullName>
    </submittedName>
</protein>